<organism evidence="1 2">
    <name type="scientific">Ciona intestinalis</name>
    <name type="common">Transparent sea squirt</name>
    <name type="synonym">Ascidia intestinalis</name>
    <dbReference type="NCBI Taxonomy" id="7719"/>
    <lineage>
        <taxon>Eukaryota</taxon>
        <taxon>Metazoa</taxon>
        <taxon>Chordata</taxon>
        <taxon>Tunicata</taxon>
        <taxon>Ascidiacea</taxon>
        <taxon>Phlebobranchia</taxon>
        <taxon>Cionidae</taxon>
        <taxon>Ciona</taxon>
    </lineage>
</organism>
<dbReference type="HOGENOM" id="CLU_2589020_0_0_1"/>
<dbReference type="EMBL" id="EAAA01000148">
    <property type="status" value="NOT_ANNOTATED_CDS"/>
    <property type="molecule type" value="Genomic_DNA"/>
</dbReference>
<reference evidence="1" key="4">
    <citation type="submission" date="2025-09" db="UniProtKB">
        <authorList>
            <consortium name="Ensembl"/>
        </authorList>
    </citation>
    <scope>IDENTIFICATION</scope>
</reference>
<protein>
    <submittedName>
        <fullName evidence="1">Uncharacterized protein</fullName>
    </submittedName>
</protein>
<keyword evidence="2" id="KW-1185">Reference proteome</keyword>
<reference evidence="1" key="3">
    <citation type="submission" date="2025-08" db="UniProtKB">
        <authorList>
            <consortium name="Ensembl"/>
        </authorList>
    </citation>
    <scope>IDENTIFICATION</scope>
</reference>
<dbReference type="InParanoid" id="H2XL67"/>
<dbReference type="Ensembl" id="ENSCINT00000034930.1">
    <property type="protein sequence ID" value="ENSCINP00000030399.1"/>
    <property type="gene ID" value="ENSCING00000022013.1"/>
</dbReference>
<sequence length="80" mass="8646">MQPTMPFRGDLACIEIPLVFPGVFVKVDPTIASNEISVVFVIFVPQLVSSNVSSVFDFIHSAHLDKNAAETLKVSAVLNS</sequence>
<evidence type="ECO:0000313" key="2">
    <source>
        <dbReference type="Proteomes" id="UP000008144"/>
    </source>
</evidence>
<dbReference type="Proteomes" id="UP000008144">
    <property type="component" value="Chromosome 1"/>
</dbReference>
<dbReference type="AlphaFoldDB" id="H2XL67"/>
<evidence type="ECO:0000313" key="1">
    <source>
        <dbReference type="Ensembl" id="ENSCINP00000030399.1"/>
    </source>
</evidence>
<name>H2XL67_CIOIN</name>
<accession>H2XL67</accession>
<reference evidence="1" key="2">
    <citation type="journal article" date="2008" name="Genome Biol.">
        <title>Improved genome assembly and evidence-based global gene model set for the chordate Ciona intestinalis: new insight into intron and operon populations.</title>
        <authorList>
            <person name="Satou Y."/>
            <person name="Mineta K."/>
            <person name="Ogasawara M."/>
            <person name="Sasakura Y."/>
            <person name="Shoguchi E."/>
            <person name="Ueno K."/>
            <person name="Yamada L."/>
            <person name="Matsumoto J."/>
            <person name="Wasserscheid J."/>
            <person name="Dewar K."/>
            <person name="Wiley G.B."/>
            <person name="Macmil S.L."/>
            <person name="Roe B.A."/>
            <person name="Zeller R.W."/>
            <person name="Hastings K.E."/>
            <person name="Lemaire P."/>
            <person name="Lindquist E."/>
            <person name="Endo T."/>
            <person name="Hotta K."/>
            <person name="Inaba K."/>
        </authorList>
    </citation>
    <scope>NUCLEOTIDE SEQUENCE [LARGE SCALE GENOMIC DNA]</scope>
    <source>
        <strain evidence="1">wild type</strain>
    </source>
</reference>
<proteinExistence type="predicted"/>
<reference evidence="2" key="1">
    <citation type="journal article" date="2002" name="Science">
        <title>The draft genome of Ciona intestinalis: insights into chordate and vertebrate origins.</title>
        <authorList>
            <person name="Dehal P."/>
            <person name="Satou Y."/>
            <person name="Campbell R.K."/>
            <person name="Chapman J."/>
            <person name="Degnan B."/>
            <person name="De Tomaso A."/>
            <person name="Davidson B."/>
            <person name="Di Gregorio A."/>
            <person name="Gelpke M."/>
            <person name="Goodstein D.M."/>
            <person name="Harafuji N."/>
            <person name="Hastings K.E."/>
            <person name="Ho I."/>
            <person name="Hotta K."/>
            <person name="Huang W."/>
            <person name="Kawashima T."/>
            <person name="Lemaire P."/>
            <person name="Martinez D."/>
            <person name="Meinertzhagen I.A."/>
            <person name="Necula S."/>
            <person name="Nonaka M."/>
            <person name="Putnam N."/>
            <person name="Rash S."/>
            <person name="Saiga H."/>
            <person name="Satake M."/>
            <person name="Terry A."/>
            <person name="Yamada L."/>
            <person name="Wang H.G."/>
            <person name="Awazu S."/>
            <person name="Azumi K."/>
            <person name="Boore J."/>
            <person name="Branno M."/>
            <person name="Chin-Bow S."/>
            <person name="DeSantis R."/>
            <person name="Doyle S."/>
            <person name="Francino P."/>
            <person name="Keys D.N."/>
            <person name="Haga S."/>
            <person name="Hayashi H."/>
            <person name="Hino K."/>
            <person name="Imai K.S."/>
            <person name="Inaba K."/>
            <person name="Kano S."/>
            <person name="Kobayashi K."/>
            <person name="Kobayashi M."/>
            <person name="Lee B.I."/>
            <person name="Makabe K.W."/>
            <person name="Manohar C."/>
            <person name="Matassi G."/>
            <person name="Medina M."/>
            <person name="Mochizuki Y."/>
            <person name="Mount S."/>
            <person name="Morishita T."/>
            <person name="Miura S."/>
            <person name="Nakayama A."/>
            <person name="Nishizaka S."/>
            <person name="Nomoto H."/>
            <person name="Ohta F."/>
            <person name="Oishi K."/>
            <person name="Rigoutsos I."/>
            <person name="Sano M."/>
            <person name="Sasaki A."/>
            <person name="Sasakura Y."/>
            <person name="Shoguchi E."/>
            <person name="Shin-i T."/>
            <person name="Spagnuolo A."/>
            <person name="Stainier D."/>
            <person name="Suzuki M.M."/>
            <person name="Tassy O."/>
            <person name="Takatori N."/>
            <person name="Tokuoka M."/>
            <person name="Yagi K."/>
            <person name="Yoshizaki F."/>
            <person name="Wada S."/>
            <person name="Zhang C."/>
            <person name="Hyatt P.D."/>
            <person name="Larimer F."/>
            <person name="Detter C."/>
            <person name="Doggett N."/>
            <person name="Glavina T."/>
            <person name="Hawkins T."/>
            <person name="Richardson P."/>
            <person name="Lucas S."/>
            <person name="Kohara Y."/>
            <person name="Levine M."/>
            <person name="Satoh N."/>
            <person name="Rokhsar D.S."/>
        </authorList>
    </citation>
    <scope>NUCLEOTIDE SEQUENCE [LARGE SCALE GENOMIC DNA]</scope>
</reference>